<gene>
    <name evidence="2" type="primary">futA1</name>
    <name evidence="2" type="ORF">Poly21_24630</name>
</gene>
<organism evidence="2 3">
    <name type="scientific">Allorhodopirellula heiligendammensis</name>
    <dbReference type="NCBI Taxonomy" id="2714739"/>
    <lineage>
        <taxon>Bacteria</taxon>
        <taxon>Pseudomonadati</taxon>
        <taxon>Planctomycetota</taxon>
        <taxon>Planctomycetia</taxon>
        <taxon>Pirellulales</taxon>
        <taxon>Pirellulaceae</taxon>
        <taxon>Allorhodopirellula</taxon>
    </lineage>
</organism>
<sequence length="375" mass="41087">MIQIGKSWRRCAVIAGVWGVTLCGVASLSGCKPTSEGEVAVYCRLDEEYAYPILDAFERSVDYETSVVADFDYAPTRSPSQNSADQNSVVSADTNSGPRDGLFQLILAERKSPQCDVFWDNEILQTIRLQKLGLLQPHDWSVPADWPTDLIAADGTWCGFAANARVLLVNTDLLNDPTEYPQSVLELGESKWKDRAAMSSPLSGSNATHWAVLRQHLGSASTLDQLETIARNALILPSNQQVARAVSAGQVAWGLTDSSHVMIEQELGYPVAVVFPDQQPSQLGTLRIPNTLAILKGTPDPVAASQFVNYLMTPEMEDRLAMGPTSQMPISKQSKFPPAVLPDHAVRWMRVNFEEAAEGWDEWVADVNAIFSPVN</sequence>
<keyword evidence="3" id="KW-1185">Reference proteome</keyword>
<dbReference type="PROSITE" id="PS51257">
    <property type="entry name" value="PROKAR_LIPOPROTEIN"/>
    <property type="match status" value="1"/>
</dbReference>
<dbReference type="OrthoDB" id="9791045at2"/>
<comment type="caution">
    <text evidence="2">The sequence shown here is derived from an EMBL/GenBank/DDBJ whole genome shotgun (WGS) entry which is preliminary data.</text>
</comment>
<dbReference type="PANTHER" id="PTHR30006:SF24">
    <property type="entry name" value="SLL0237 PROTEIN"/>
    <property type="match status" value="1"/>
</dbReference>
<evidence type="ECO:0000256" key="1">
    <source>
        <dbReference type="ARBA" id="ARBA00022729"/>
    </source>
</evidence>
<accession>A0A5C6BTC4</accession>
<dbReference type="InterPro" id="IPR026045">
    <property type="entry name" value="Ferric-bd"/>
</dbReference>
<dbReference type="PANTHER" id="PTHR30006">
    <property type="entry name" value="THIAMINE-BINDING PERIPLASMIC PROTEIN-RELATED"/>
    <property type="match status" value="1"/>
</dbReference>
<proteinExistence type="predicted"/>
<evidence type="ECO:0000313" key="2">
    <source>
        <dbReference type="EMBL" id="TWU15268.1"/>
    </source>
</evidence>
<dbReference type="Proteomes" id="UP000319908">
    <property type="component" value="Unassembled WGS sequence"/>
</dbReference>
<dbReference type="EMBL" id="SJPU01000002">
    <property type="protein sequence ID" value="TWU15268.1"/>
    <property type="molecule type" value="Genomic_DNA"/>
</dbReference>
<dbReference type="AlphaFoldDB" id="A0A5C6BTC4"/>
<dbReference type="SUPFAM" id="SSF53850">
    <property type="entry name" value="Periplasmic binding protein-like II"/>
    <property type="match status" value="1"/>
</dbReference>
<dbReference type="Gene3D" id="3.40.190.10">
    <property type="entry name" value="Periplasmic binding protein-like II"/>
    <property type="match status" value="2"/>
</dbReference>
<dbReference type="PIRSF" id="PIRSF002825">
    <property type="entry name" value="CfbpA"/>
    <property type="match status" value="1"/>
</dbReference>
<protein>
    <submittedName>
        <fullName evidence="2">Iron uptake protein A1</fullName>
    </submittedName>
</protein>
<dbReference type="RefSeq" id="WP_146407182.1">
    <property type="nucleotide sequence ID" value="NZ_SJPU01000002.1"/>
</dbReference>
<reference evidence="2 3" key="1">
    <citation type="journal article" date="2020" name="Antonie Van Leeuwenhoek">
        <title>Rhodopirellula heiligendammensis sp. nov., Rhodopirellula pilleata sp. nov., and Rhodopirellula solitaria sp. nov. isolated from natural or artificial marine surfaces in Northern Germany and California, USA, and emended description of the genus Rhodopirellula.</title>
        <authorList>
            <person name="Kallscheuer N."/>
            <person name="Wiegand S."/>
            <person name="Jogler M."/>
            <person name="Boedeker C."/>
            <person name="Peeters S.H."/>
            <person name="Rast P."/>
            <person name="Heuer A."/>
            <person name="Jetten M.S.M."/>
            <person name="Rohde M."/>
            <person name="Jogler C."/>
        </authorList>
    </citation>
    <scope>NUCLEOTIDE SEQUENCE [LARGE SCALE GENOMIC DNA]</scope>
    <source>
        <strain evidence="2 3">Poly21</strain>
    </source>
</reference>
<keyword evidence="1" id="KW-0732">Signal</keyword>
<name>A0A5C6BTC4_9BACT</name>
<dbReference type="Pfam" id="PF13343">
    <property type="entry name" value="SBP_bac_6"/>
    <property type="match status" value="1"/>
</dbReference>
<evidence type="ECO:0000313" key="3">
    <source>
        <dbReference type="Proteomes" id="UP000319908"/>
    </source>
</evidence>